<dbReference type="AlphaFoldDB" id="Q6H448"/>
<dbReference type="EMBL" id="AP005904">
    <property type="protein sequence ID" value="BAD26451.1"/>
    <property type="molecule type" value="Genomic_DNA"/>
</dbReference>
<protein>
    <submittedName>
        <fullName evidence="2">Uncharacterized protein</fullName>
    </submittedName>
</protein>
<evidence type="ECO:0000313" key="1">
    <source>
        <dbReference type="EMBL" id="BAD26451.1"/>
    </source>
</evidence>
<dbReference type="EMBL" id="AP006453">
    <property type="protein sequence ID" value="BAD26501.1"/>
    <property type="molecule type" value="Genomic_DNA"/>
</dbReference>
<dbReference type="Proteomes" id="UP000000763">
    <property type="component" value="Chromosome 9"/>
</dbReference>
<evidence type="ECO:0000313" key="3">
    <source>
        <dbReference type="Proteomes" id="UP000000763"/>
    </source>
</evidence>
<organism evidence="2 3">
    <name type="scientific">Oryza sativa subsp. japonica</name>
    <name type="common">Rice</name>
    <dbReference type="NCBI Taxonomy" id="39947"/>
    <lineage>
        <taxon>Eukaryota</taxon>
        <taxon>Viridiplantae</taxon>
        <taxon>Streptophyta</taxon>
        <taxon>Embryophyta</taxon>
        <taxon>Tracheophyta</taxon>
        <taxon>Spermatophyta</taxon>
        <taxon>Magnoliopsida</taxon>
        <taxon>Liliopsida</taxon>
        <taxon>Poales</taxon>
        <taxon>Poaceae</taxon>
        <taxon>BOP clade</taxon>
        <taxon>Oryzoideae</taxon>
        <taxon>Oryzeae</taxon>
        <taxon>Oryzinae</taxon>
        <taxon>Oryza</taxon>
        <taxon>Oryza sativa</taxon>
    </lineage>
</organism>
<gene>
    <name evidence="1" type="ORF">B1040D06.14</name>
    <name evidence="2" type="ORF">B1339H09.21</name>
</gene>
<accession>Q6H448</accession>
<reference evidence="2" key="2">
    <citation type="submission" date="2003-05" db="EMBL/GenBank/DDBJ databases">
        <title>Oryza sativa nipponbare(GA3) genomic DNA, chromosome 9, BAC clone:B1339H09.</title>
        <authorList>
            <person name="Sasaki T."/>
            <person name="Matsumoto T."/>
            <person name="Katayose Y."/>
        </authorList>
    </citation>
    <scope>NUCLEOTIDE SEQUENCE</scope>
</reference>
<proteinExistence type="predicted"/>
<reference evidence="1" key="1">
    <citation type="submission" date="2002-11" db="EMBL/GenBank/DDBJ databases">
        <title>Oryza sativa nipponbare(GA3) genomic DNA, chromosome 9, BAC clone:B1040D06.</title>
        <authorList>
            <person name="Sasaki T."/>
            <person name="Matsumoto T."/>
            <person name="Katayose Y."/>
        </authorList>
    </citation>
    <scope>NUCLEOTIDE SEQUENCE</scope>
</reference>
<name>Q6H448_ORYSJ</name>
<sequence>MFLSSLCRRHKRSRRGGRPSLFLPPFLSPSLLPVDLCCQLTSCSAARPSAPLSLCTGGKLGGGCRSHEVLSRETGSSSLETWLTPRSWLPLSLALSSSSSRLGLLPSVMLLPSVGRLFQTWPWSLSVVEEKCSSMKVVQSV</sequence>
<evidence type="ECO:0000313" key="2">
    <source>
        <dbReference type="EMBL" id="BAD26501.1"/>
    </source>
</evidence>
<reference evidence="3" key="4">
    <citation type="journal article" date="2008" name="Nucleic Acids Res.">
        <title>The rice annotation project database (RAP-DB): 2008 update.</title>
        <authorList>
            <consortium name="The rice annotation project (RAP)"/>
        </authorList>
    </citation>
    <scope>GENOME REANNOTATION</scope>
    <source>
        <strain evidence="3">cv. Nipponbare</strain>
    </source>
</reference>
<reference evidence="3" key="3">
    <citation type="journal article" date="2005" name="Nature">
        <title>The map-based sequence of the rice genome.</title>
        <authorList>
            <consortium name="International rice genome sequencing project (IRGSP)"/>
            <person name="Matsumoto T."/>
            <person name="Wu J."/>
            <person name="Kanamori H."/>
            <person name="Katayose Y."/>
            <person name="Fujisawa M."/>
            <person name="Namiki N."/>
            <person name="Mizuno H."/>
            <person name="Yamamoto K."/>
            <person name="Antonio B.A."/>
            <person name="Baba T."/>
            <person name="Sakata K."/>
            <person name="Nagamura Y."/>
            <person name="Aoki H."/>
            <person name="Arikawa K."/>
            <person name="Arita K."/>
            <person name="Bito T."/>
            <person name="Chiden Y."/>
            <person name="Fujitsuka N."/>
            <person name="Fukunaka R."/>
            <person name="Hamada M."/>
            <person name="Harada C."/>
            <person name="Hayashi A."/>
            <person name="Hijishita S."/>
            <person name="Honda M."/>
            <person name="Hosokawa S."/>
            <person name="Ichikawa Y."/>
            <person name="Idonuma A."/>
            <person name="Iijima M."/>
            <person name="Ikeda M."/>
            <person name="Ikeno M."/>
            <person name="Ito K."/>
            <person name="Ito S."/>
            <person name="Ito T."/>
            <person name="Ito Y."/>
            <person name="Ito Y."/>
            <person name="Iwabuchi A."/>
            <person name="Kamiya K."/>
            <person name="Karasawa W."/>
            <person name="Kurita K."/>
            <person name="Katagiri S."/>
            <person name="Kikuta A."/>
            <person name="Kobayashi H."/>
            <person name="Kobayashi N."/>
            <person name="Machita K."/>
            <person name="Maehara T."/>
            <person name="Masukawa M."/>
            <person name="Mizubayashi T."/>
            <person name="Mukai Y."/>
            <person name="Nagasaki H."/>
            <person name="Nagata Y."/>
            <person name="Naito S."/>
            <person name="Nakashima M."/>
            <person name="Nakama Y."/>
            <person name="Nakamichi Y."/>
            <person name="Nakamura M."/>
            <person name="Meguro A."/>
            <person name="Negishi M."/>
            <person name="Ohta I."/>
            <person name="Ohta T."/>
            <person name="Okamoto M."/>
            <person name="Ono N."/>
            <person name="Saji S."/>
            <person name="Sakaguchi M."/>
            <person name="Sakai K."/>
            <person name="Shibata M."/>
            <person name="Shimokawa T."/>
            <person name="Song J."/>
            <person name="Takazaki Y."/>
            <person name="Terasawa K."/>
            <person name="Tsugane M."/>
            <person name="Tsuji K."/>
            <person name="Ueda S."/>
            <person name="Waki K."/>
            <person name="Yamagata H."/>
            <person name="Yamamoto M."/>
            <person name="Yamamoto S."/>
            <person name="Yamane H."/>
            <person name="Yoshiki S."/>
            <person name="Yoshihara R."/>
            <person name="Yukawa K."/>
            <person name="Zhong H."/>
            <person name="Yano M."/>
            <person name="Yuan Q."/>
            <person name="Ouyang S."/>
            <person name="Liu J."/>
            <person name="Jones K.M."/>
            <person name="Gansberger K."/>
            <person name="Moffat K."/>
            <person name="Hill J."/>
            <person name="Bera J."/>
            <person name="Fadrosh D."/>
            <person name="Jin S."/>
            <person name="Johri S."/>
            <person name="Kim M."/>
            <person name="Overton L."/>
            <person name="Reardon M."/>
            <person name="Tsitrin T."/>
            <person name="Vuong H."/>
            <person name="Weaver B."/>
            <person name="Ciecko A."/>
            <person name="Tallon L."/>
            <person name="Jackson J."/>
            <person name="Pai G."/>
            <person name="Aken S.V."/>
            <person name="Utterback T."/>
            <person name="Reidmuller S."/>
            <person name="Feldblyum T."/>
            <person name="Hsiao J."/>
            <person name="Zismann V."/>
            <person name="Iobst S."/>
            <person name="de Vazeille A.R."/>
            <person name="Buell C.R."/>
            <person name="Ying K."/>
            <person name="Li Y."/>
            <person name="Lu T."/>
            <person name="Huang Y."/>
            <person name="Zhao Q."/>
            <person name="Feng Q."/>
            <person name="Zhang L."/>
            <person name="Zhu J."/>
            <person name="Weng Q."/>
            <person name="Mu J."/>
            <person name="Lu Y."/>
            <person name="Fan D."/>
            <person name="Liu Y."/>
            <person name="Guan J."/>
            <person name="Zhang Y."/>
            <person name="Yu S."/>
            <person name="Liu X."/>
            <person name="Zhang Y."/>
            <person name="Hong G."/>
            <person name="Han B."/>
            <person name="Choisne N."/>
            <person name="Demange N."/>
            <person name="Orjeda G."/>
            <person name="Samain S."/>
            <person name="Cattolico L."/>
            <person name="Pelletier E."/>
            <person name="Couloux A."/>
            <person name="Segurens B."/>
            <person name="Wincker P."/>
            <person name="D'Hont A."/>
            <person name="Scarpelli C."/>
            <person name="Weissenbach J."/>
            <person name="Salanoubat M."/>
            <person name="Quetier F."/>
            <person name="Yu Y."/>
            <person name="Kim H.R."/>
            <person name="Rambo T."/>
            <person name="Currie J."/>
            <person name="Collura K."/>
            <person name="Luo M."/>
            <person name="Yang T."/>
            <person name="Ammiraju J.S.S."/>
            <person name="Engler F."/>
            <person name="Soderlund C."/>
            <person name="Wing R.A."/>
            <person name="Palmer L.E."/>
            <person name="de la Bastide M."/>
            <person name="Spiegel L."/>
            <person name="Nascimento L."/>
            <person name="Zutavern T."/>
            <person name="O'Shaughnessy A."/>
            <person name="Dike S."/>
            <person name="Dedhia N."/>
            <person name="Preston R."/>
            <person name="Balija V."/>
            <person name="McCombie W.R."/>
            <person name="Chow T."/>
            <person name="Chen H."/>
            <person name="Chung M."/>
            <person name="Chen C."/>
            <person name="Shaw J."/>
            <person name="Wu H."/>
            <person name="Hsiao K."/>
            <person name="Chao Y."/>
            <person name="Chu M."/>
            <person name="Cheng C."/>
            <person name="Hour A."/>
            <person name="Lee P."/>
            <person name="Lin S."/>
            <person name="Lin Y."/>
            <person name="Liou J."/>
            <person name="Liu S."/>
            <person name="Hsing Y."/>
            <person name="Raghuvanshi S."/>
            <person name="Mohanty A."/>
            <person name="Bharti A.K."/>
            <person name="Gaur A."/>
            <person name="Gupta V."/>
            <person name="Kumar D."/>
            <person name="Ravi V."/>
            <person name="Vij S."/>
            <person name="Kapur A."/>
            <person name="Khurana P."/>
            <person name="Khurana P."/>
            <person name="Khurana J.P."/>
            <person name="Tyagi A.K."/>
            <person name="Gaikwad K."/>
            <person name="Singh A."/>
            <person name="Dalal V."/>
            <person name="Srivastava S."/>
            <person name="Dixit A."/>
            <person name="Pal A.K."/>
            <person name="Ghazi I.A."/>
            <person name="Yadav M."/>
            <person name="Pandit A."/>
            <person name="Bhargava A."/>
            <person name="Sureshbabu K."/>
            <person name="Batra K."/>
            <person name="Sharma T.R."/>
            <person name="Mohapatra T."/>
            <person name="Singh N.K."/>
            <person name="Messing J."/>
            <person name="Nelson A.B."/>
            <person name="Fuks G."/>
            <person name="Kavchok S."/>
            <person name="Keizer G."/>
            <person name="Linton E."/>
            <person name="Llaca V."/>
            <person name="Song R."/>
            <person name="Tanyolac B."/>
            <person name="Young S."/>
            <person name="Ho-Il K."/>
            <person name="Hahn J.H."/>
            <person name="Sangsakoo G."/>
            <person name="Vanavichit A."/>
            <person name="de Mattos Luiz.A.T."/>
            <person name="Zimmer P.D."/>
            <person name="Malone G."/>
            <person name="Dellagostin O."/>
            <person name="de Oliveira A.C."/>
            <person name="Bevan M."/>
            <person name="Bancroft I."/>
            <person name="Minx P."/>
            <person name="Cordum H."/>
            <person name="Wilson R."/>
            <person name="Cheng Z."/>
            <person name="Jin W."/>
            <person name="Jiang J."/>
            <person name="Leong S.A."/>
            <person name="Iwama H."/>
            <person name="Gojobori T."/>
            <person name="Itoh T."/>
            <person name="Niimura Y."/>
            <person name="Fujii Y."/>
            <person name="Habara T."/>
            <person name="Sakai H."/>
            <person name="Sato Y."/>
            <person name="Wilson G."/>
            <person name="Kumar K."/>
            <person name="McCouch S."/>
            <person name="Juretic N."/>
            <person name="Hoen D."/>
            <person name="Wright S."/>
            <person name="Bruskiewich R."/>
            <person name="Bureau T."/>
            <person name="Miyao A."/>
            <person name="Hirochika H."/>
            <person name="Nishikawa T."/>
            <person name="Kadowaki K."/>
            <person name="Sugiura M."/>
            <person name="Burr B."/>
            <person name="Sasaki T."/>
        </authorList>
    </citation>
    <scope>NUCLEOTIDE SEQUENCE [LARGE SCALE GENOMIC DNA]</scope>
    <source>
        <strain evidence="3">cv. Nipponbare</strain>
    </source>
</reference>